<dbReference type="PROSITE" id="PS00018">
    <property type="entry name" value="EF_HAND_1"/>
    <property type="match status" value="3"/>
</dbReference>
<feature type="region of interest" description="Disordered" evidence="1">
    <location>
        <begin position="161"/>
        <end position="194"/>
    </location>
</feature>
<dbReference type="AlphaFoldDB" id="A0A4Q1AT16"/>
<dbReference type="PROSITE" id="PS50222">
    <property type="entry name" value="EF_HAND_2"/>
    <property type="match status" value="3"/>
</dbReference>
<dbReference type="Pfam" id="PF13499">
    <property type="entry name" value="EF-hand_7"/>
    <property type="match status" value="1"/>
</dbReference>
<feature type="domain" description="EF-hand" evidence="2">
    <location>
        <begin position="176"/>
        <end position="211"/>
    </location>
</feature>
<gene>
    <name evidence="3" type="ORF">CRV07_11725</name>
</gene>
<accession>A0A4Q1AT16</accession>
<dbReference type="PANTHER" id="PTHR10827:SF85">
    <property type="entry name" value="CALCIUM-BINDING PROTEIN"/>
    <property type="match status" value="1"/>
</dbReference>
<reference evidence="3 4" key="1">
    <citation type="submission" date="2017-10" db="EMBL/GenBank/DDBJ databases">
        <title>Genomics of the genus Arcobacter.</title>
        <authorList>
            <person name="Perez-Cataluna A."/>
            <person name="Figueras M.J."/>
        </authorList>
    </citation>
    <scope>NUCLEOTIDE SEQUENCE [LARGE SCALE GENOMIC DNA]</scope>
    <source>
        <strain evidence="3 4">CECT 8441</strain>
    </source>
</reference>
<name>A0A4Q1AT16_9BACT</name>
<dbReference type="SUPFAM" id="SSF47473">
    <property type="entry name" value="EF-hand"/>
    <property type="match status" value="1"/>
</dbReference>
<evidence type="ECO:0000313" key="3">
    <source>
        <dbReference type="EMBL" id="RXK04089.1"/>
    </source>
</evidence>
<dbReference type="InterPro" id="IPR002048">
    <property type="entry name" value="EF_hand_dom"/>
</dbReference>
<evidence type="ECO:0000256" key="1">
    <source>
        <dbReference type="SAM" id="MobiDB-lite"/>
    </source>
</evidence>
<feature type="domain" description="EF-hand" evidence="2">
    <location>
        <begin position="137"/>
        <end position="163"/>
    </location>
</feature>
<feature type="domain" description="EF-hand" evidence="2">
    <location>
        <begin position="37"/>
        <end position="72"/>
    </location>
</feature>
<dbReference type="GO" id="GO:0005509">
    <property type="term" value="F:calcium ion binding"/>
    <property type="evidence" value="ECO:0007669"/>
    <property type="project" value="InterPro"/>
</dbReference>
<sequence length="286" mass="30995">MNTITSQNSDLLSLLNIISDNSLRRNDTNSDGALSIDEVDLEDDIFSLMDSDSDGLLTQSEITKAIDSKLSEYSEMPTSEEFASLLTDLGLQMPDSPTQTNNTNSSDFVSELISAYDTNKDSILSEDELSLLTSEEFTALDSDGDGSVTTDELTAAVDSIAAGSTAPVAPGGSSSSSSSENEEDYDIMDTNKDGVVSKEEMEAYYGISNTSESNSSNSKASNNDSIENIKKLFDVIKNTTQDDEEDLKLSNFSNIMKMFNNENNSNEFNTYVNNLSDKSSSLYGYA</sequence>
<evidence type="ECO:0000259" key="2">
    <source>
        <dbReference type="PROSITE" id="PS50222"/>
    </source>
</evidence>
<dbReference type="Proteomes" id="UP000289758">
    <property type="component" value="Unassembled WGS sequence"/>
</dbReference>
<dbReference type="OrthoDB" id="5346587at2"/>
<evidence type="ECO:0000313" key="4">
    <source>
        <dbReference type="Proteomes" id="UP000289758"/>
    </source>
</evidence>
<keyword evidence="4" id="KW-1185">Reference proteome</keyword>
<dbReference type="InterPro" id="IPR011992">
    <property type="entry name" value="EF-hand-dom_pair"/>
</dbReference>
<dbReference type="RefSeq" id="WP_129087848.1">
    <property type="nucleotide sequence ID" value="NZ_CP053836.1"/>
</dbReference>
<protein>
    <recommendedName>
        <fullName evidence="2">EF-hand domain-containing protein</fullName>
    </recommendedName>
</protein>
<dbReference type="EMBL" id="PDKK01000011">
    <property type="protein sequence ID" value="RXK04089.1"/>
    <property type="molecule type" value="Genomic_DNA"/>
</dbReference>
<dbReference type="Pfam" id="PF13833">
    <property type="entry name" value="EF-hand_8"/>
    <property type="match status" value="1"/>
</dbReference>
<dbReference type="PANTHER" id="PTHR10827">
    <property type="entry name" value="RETICULOCALBIN"/>
    <property type="match status" value="1"/>
</dbReference>
<dbReference type="Gene3D" id="1.10.238.10">
    <property type="entry name" value="EF-hand"/>
    <property type="match status" value="2"/>
</dbReference>
<organism evidence="3 4">
    <name type="scientific">Halarcobacter ebronensis</name>
    <dbReference type="NCBI Taxonomy" id="1462615"/>
    <lineage>
        <taxon>Bacteria</taxon>
        <taxon>Pseudomonadati</taxon>
        <taxon>Campylobacterota</taxon>
        <taxon>Epsilonproteobacteria</taxon>
        <taxon>Campylobacterales</taxon>
        <taxon>Arcobacteraceae</taxon>
        <taxon>Halarcobacter</taxon>
    </lineage>
</organism>
<dbReference type="InterPro" id="IPR018247">
    <property type="entry name" value="EF_Hand_1_Ca_BS"/>
</dbReference>
<proteinExistence type="predicted"/>
<comment type="caution">
    <text evidence="3">The sequence shown here is derived from an EMBL/GenBank/DDBJ whole genome shotgun (WGS) entry which is preliminary data.</text>
</comment>